<evidence type="ECO:0000313" key="2">
    <source>
        <dbReference type="Proteomes" id="UP000192601"/>
    </source>
</evidence>
<reference evidence="1 2" key="1">
    <citation type="submission" date="2017-02" db="EMBL/GenBank/DDBJ databases">
        <title>The new phylogeny of genus Mycobacterium.</title>
        <authorList>
            <person name="Tortoli E."/>
            <person name="Trovato A."/>
            <person name="Cirillo D.M."/>
        </authorList>
    </citation>
    <scope>NUCLEOTIDE SEQUENCE [LARGE SCALE GENOMIC DNA]</scope>
    <source>
        <strain evidence="1 2">DSM 43992</strain>
    </source>
</reference>
<gene>
    <name evidence="1" type="ORF">BST44_26685</name>
</gene>
<dbReference type="AlphaFoldDB" id="A0A1X0K1H1"/>
<dbReference type="OrthoDB" id="4735296at2"/>
<accession>A0A1X0K1H1</accession>
<protein>
    <submittedName>
        <fullName evidence="1">Uncharacterized protein</fullName>
    </submittedName>
</protein>
<evidence type="ECO:0000313" key="1">
    <source>
        <dbReference type="EMBL" id="ORB68287.1"/>
    </source>
</evidence>
<comment type="caution">
    <text evidence="1">The sequence shown here is derived from an EMBL/GenBank/DDBJ whole genome shotgun (WGS) entry which is preliminary data.</text>
</comment>
<sequence>MTIAPGLDQPTTLSALLRLLGVQHDSAYQQRPALTKWLEHNTPGPDLRVSLRANGYGVLFLSSLRPMRSTVSGLRAIA</sequence>
<dbReference type="RefSeq" id="WP_083179881.1">
    <property type="nucleotide sequence ID" value="NZ_MVIJ01000070.1"/>
</dbReference>
<name>A0A1X0K1H1_MYCSC</name>
<dbReference type="Proteomes" id="UP000192601">
    <property type="component" value="Unassembled WGS sequence"/>
</dbReference>
<proteinExistence type="predicted"/>
<dbReference type="EMBL" id="MVIJ01000070">
    <property type="protein sequence ID" value="ORB68287.1"/>
    <property type="molecule type" value="Genomic_DNA"/>
</dbReference>
<keyword evidence="2" id="KW-1185">Reference proteome</keyword>
<organism evidence="1 2">
    <name type="scientific">Mycobacterium scrofulaceum</name>
    <dbReference type="NCBI Taxonomy" id="1783"/>
    <lineage>
        <taxon>Bacteria</taxon>
        <taxon>Bacillati</taxon>
        <taxon>Actinomycetota</taxon>
        <taxon>Actinomycetes</taxon>
        <taxon>Mycobacteriales</taxon>
        <taxon>Mycobacteriaceae</taxon>
        <taxon>Mycobacterium</taxon>
    </lineage>
</organism>